<evidence type="ECO:0000313" key="2">
    <source>
        <dbReference type="Proteomes" id="UP001476798"/>
    </source>
</evidence>
<comment type="caution">
    <text evidence="1">The sequence shown here is derived from an EMBL/GenBank/DDBJ whole genome shotgun (WGS) entry which is preliminary data.</text>
</comment>
<proteinExistence type="predicted"/>
<dbReference type="EMBL" id="JAHRIO010000046">
    <property type="protein sequence ID" value="MEQ2157399.1"/>
    <property type="molecule type" value="Genomic_DNA"/>
</dbReference>
<organism evidence="1 2">
    <name type="scientific">Goodea atripinnis</name>
    <dbReference type="NCBI Taxonomy" id="208336"/>
    <lineage>
        <taxon>Eukaryota</taxon>
        <taxon>Metazoa</taxon>
        <taxon>Chordata</taxon>
        <taxon>Craniata</taxon>
        <taxon>Vertebrata</taxon>
        <taxon>Euteleostomi</taxon>
        <taxon>Actinopterygii</taxon>
        <taxon>Neopterygii</taxon>
        <taxon>Teleostei</taxon>
        <taxon>Neoteleostei</taxon>
        <taxon>Acanthomorphata</taxon>
        <taxon>Ovalentaria</taxon>
        <taxon>Atherinomorphae</taxon>
        <taxon>Cyprinodontiformes</taxon>
        <taxon>Goodeidae</taxon>
        <taxon>Goodea</taxon>
    </lineage>
</organism>
<reference evidence="1 2" key="1">
    <citation type="submission" date="2021-06" db="EMBL/GenBank/DDBJ databases">
        <authorList>
            <person name="Palmer J.M."/>
        </authorList>
    </citation>
    <scope>NUCLEOTIDE SEQUENCE [LARGE SCALE GENOMIC DNA]</scope>
    <source>
        <strain evidence="1 2">GA_2019</strain>
        <tissue evidence="1">Muscle</tissue>
    </source>
</reference>
<protein>
    <submittedName>
        <fullName evidence="1">Uncharacterized protein</fullName>
    </submittedName>
</protein>
<evidence type="ECO:0000313" key="1">
    <source>
        <dbReference type="EMBL" id="MEQ2157399.1"/>
    </source>
</evidence>
<accession>A0ABV0ME65</accession>
<gene>
    <name evidence="1" type="ORF">GOODEAATRI_001500</name>
</gene>
<dbReference type="Proteomes" id="UP001476798">
    <property type="component" value="Unassembled WGS sequence"/>
</dbReference>
<keyword evidence="2" id="KW-1185">Reference proteome</keyword>
<name>A0ABV0ME65_9TELE</name>
<sequence length="102" mass="11698">MILCKLTGQARRVLIRQKANSSLITLEELQGFREYVDIATISCALHKSNFNERVSKIKPQEVPFAVCHNLQPDKMWFCLQCPFHLYTGSLCLSERQSILSLV</sequence>